<dbReference type="GO" id="GO:0003700">
    <property type="term" value="F:DNA-binding transcription factor activity"/>
    <property type="evidence" value="ECO:0007669"/>
    <property type="project" value="TreeGrafter"/>
</dbReference>
<evidence type="ECO:0000259" key="4">
    <source>
        <dbReference type="PROSITE" id="PS50042"/>
    </source>
</evidence>
<evidence type="ECO:0000313" key="6">
    <source>
        <dbReference type="EMBL" id="MBB5707302.1"/>
    </source>
</evidence>
<dbReference type="Proteomes" id="UP000537161">
    <property type="component" value="Unassembled WGS sequence"/>
</dbReference>
<dbReference type="Pfam" id="PF00027">
    <property type="entry name" value="cNMP_binding"/>
    <property type="match status" value="1"/>
</dbReference>
<dbReference type="Gene3D" id="2.60.120.10">
    <property type="entry name" value="Jelly Rolls"/>
    <property type="match status" value="1"/>
</dbReference>
<evidence type="ECO:0000259" key="5">
    <source>
        <dbReference type="PROSITE" id="PS51063"/>
    </source>
</evidence>
<dbReference type="SUPFAM" id="SSF51206">
    <property type="entry name" value="cAMP-binding domain-like"/>
    <property type="match status" value="1"/>
</dbReference>
<dbReference type="PANTHER" id="PTHR24567">
    <property type="entry name" value="CRP FAMILY TRANSCRIPTIONAL REGULATORY PROTEIN"/>
    <property type="match status" value="1"/>
</dbReference>
<comment type="caution">
    <text evidence="6">The sequence shown here is derived from an EMBL/GenBank/DDBJ whole genome shotgun (WGS) entry which is preliminary data.</text>
</comment>
<dbReference type="CDD" id="cd00038">
    <property type="entry name" value="CAP_ED"/>
    <property type="match status" value="1"/>
</dbReference>
<dbReference type="EMBL" id="JACIJH010000008">
    <property type="protein sequence ID" value="MBB5707302.1"/>
    <property type="molecule type" value="Genomic_DNA"/>
</dbReference>
<feature type="domain" description="HTH crp-type" evidence="5">
    <location>
        <begin position="154"/>
        <end position="217"/>
    </location>
</feature>
<dbReference type="InterPro" id="IPR014710">
    <property type="entry name" value="RmlC-like_jellyroll"/>
</dbReference>
<dbReference type="RefSeq" id="WP_184099040.1">
    <property type="nucleotide sequence ID" value="NZ_JACIJH010000008.1"/>
</dbReference>
<sequence>MHPGDFALVAVSTYLANDSWFGSLPEEHKGALLSAAQQHEFPDGGHVYRIGDPPNGLHAVVHGQVRLISYPVAGQEQWKMIVKRGRWFGELSVIDGGERPHDALAAAGTIILSVAMAAIVAAAERAPLLWRGLALLHCAHHRLGMRDAARVRSLPALARLAAFLAGHASGTAVEATQDDLARLVGVSRQRINMLLGELGSRGVVRRQYGRVKILDPVALAAIADPD</sequence>
<name>A0A7W9B791_9SPHN</name>
<organism evidence="6 7">
    <name type="scientific">Sphingopyxis panaciterrulae</name>
    <dbReference type="NCBI Taxonomy" id="462372"/>
    <lineage>
        <taxon>Bacteria</taxon>
        <taxon>Pseudomonadati</taxon>
        <taxon>Pseudomonadota</taxon>
        <taxon>Alphaproteobacteria</taxon>
        <taxon>Sphingomonadales</taxon>
        <taxon>Sphingomonadaceae</taxon>
        <taxon>Sphingopyxis</taxon>
    </lineage>
</organism>
<protein>
    <submittedName>
        <fullName evidence="6">CRP-like cAMP-binding protein</fullName>
    </submittedName>
</protein>
<dbReference type="AlphaFoldDB" id="A0A7W9B791"/>
<dbReference type="GO" id="GO:0005829">
    <property type="term" value="C:cytosol"/>
    <property type="evidence" value="ECO:0007669"/>
    <property type="project" value="TreeGrafter"/>
</dbReference>
<dbReference type="PROSITE" id="PS50042">
    <property type="entry name" value="CNMP_BINDING_3"/>
    <property type="match status" value="1"/>
</dbReference>
<dbReference type="InterPro" id="IPR036388">
    <property type="entry name" value="WH-like_DNA-bd_sf"/>
</dbReference>
<feature type="domain" description="Cyclic nucleotide-binding" evidence="4">
    <location>
        <begin position="20"/>
        <end position="107"/>
    </location>
</feature>
<dbReference type="GO" id="GO:0003677">
    <property type="term" value="F:DNA binding"/>
    <property type="evidence" value="ECO:0007669"/>
    <property type="project" value="UniProtKB-KW"/>
</dbReference>
<evidence type="ECO:0000256" key="2">
    <source>
        <dbReference type="ARBA" id="ARBA00023125"/>
    </source>
</evidence>
<evidence type="ECO:0000256" key="3">
    <source>
        <dbReference type="ARBA" id="ARBA00023163"/>
    </source>
</evidence>
<dbReference type="InterPro" id="IPR000595">
    <property type="entry name" value="cNMP-bd_dom"/>
</dbReference>
<dbReference type="InterPro" id="IPR012318">
    <property type="entry name" value="HTH_CRP"/>
</dbReference>
<dbReference type="SUPFAM" id="SSF46785">
    <property type="entry name" value="Winged helix' DNA-binding domain"/>
    <property type="match status" value="1"/>
</dbReference>
<dbReference type="InterPro" id="IPR050397">
    <property type="entry name" value="Env_Response_Regulators"/>
</dbReference>
<keyword evidence="7" id="KW-1185">Reference proteome</keyword>
<dbReference type="PANTHER" id="PTHR24567:SF74">
    <property type="entry name" value="HTH-TYPE TRANSCRIPTIONAL REGULATOR ARCR"/>
    <property type="match status" value="1"/>
</dbReference>
<keyword evidence="3" id="KW-0804">Transcription</keyword>
<proteinExistence type="predicted"/>
<dbReference type="PROSITE" id="PS51063">
    <property type="entry name" value="HTH_CRP_2"/>
    <property type="match status" value="1"/>
</dbReference>
<dbReference type="SMART" id="SM00419">
    <property type="entry name" value="HTH_CRP"/>
    <property type="match status" value="1"/>
</dbReference>
<gene>
    <name evidence="6" type="ORF">FHR21_002665</name>
</gene>
<dbReference type="InterPro" id="IPR018490">
    <property type="entry name" value="cNMP-bd_dom_sf"/>
</dbReference>
<keyword evidence="2" id="KW-0238">DNA-binding</keyword>
<dbReference type="SMART" id="SM00100">
    <property type="entry name" value="cNMP"/>
    <property type="match status" value="1"/>
</dbReference>
<dbReference type="Pfam" id="PF13545">
    <property type="entry name" value="HTH_Crp_2"/>
    <property type="match status" value="1"/>
</dbReference>
<keyword evidence="1" id="KW-0805">Transcription regulation</keyword>
<accession>A0A7W9B791</accession>
<reference evidence="6 7" key="1">
    <citation type="submission" date="2020-08" db="EMBL/GenBank/DDBJ databases">
        <title>Genomic Encyclopedia of Type Strains, Phase IV (KMG-IV): sequencing the most valuable type-strain genomes for metagenomic binning, comparative biology and taxonomic classification.</title>
        <authorList>
            <person name="Goeker M."/>
        </authorList>
    </citation>
    <scope>NUCLEOTIDE SEQUENCE [LARGE SCALE GENOMIC DNA]</scope>
    <source>
        <strain evidence="6 7">DSM 27163</strain>
    </source>
</reference>
<dbReference type="InterPro" id="IPR036390">
    <property type="entry name" value="WH_DNA-bd_sf"/>
</dbReference>
<dbReference type="Gene3D" id="1.10.10.10">
    <property type="entry name" value="Winged helix-like DNA-binding domain superfamily/Winged helix DNA-binding domain"/>
    <property type="match status" value="1"/>
</dbReference>
<evidence type="ECO:0000256" key="1">
    <source>
        <dbReference type="ARBA" id="ARBA00023015"/>
    </source>
</evidence>
<evidence type="ECO:0000313" key="7">
    <source>
        <dbReference type="Proteomes" id="UP000537161"/>
    </source>
</evidence>